<reference evidence="2" key="1">
    <citation type="submission" date="2023-03" db="EMBL/GenBank/DDBJ databases">
        <title>Massive genome expansion in bonnet fungi (Mycena s.s.) driven by repeated elements and novel gene families across ecological guilds.</title>
        <authorList>
            <consortium name="Lawrence Berkeley National Laboratory"/>
            <person name="Harder C.B."/>
            <person name="Miyauchi S."/>
            <person name="Viragh M."/>
            <person name="Kuo A."/>
            <person name="Thoen E."/>
            <person name="Andreopoulos B."/>
            <person name="Lu D."/>
            <person name="Skrede I."/>
            <person name="Drula E."/>
            <person name="Henrissat B."/>
            <person name="Morin E."/>
            <person name="Kohler A."/>
            <person name="Barry K."/>
            <person name="LaButti K."/>
            <person name="Morin E."/>
            <person name="Salamov A."/>
            <person name="Lipzen A."/>
            <person name="Mereny Z."/>
            <person name="Hegedus B."/>
            <person name="Baldrian P."/>
            <person name="Stursova M."/>
            <person name="Weitz H."/>
            <person name="Taylor A."/>
            <person name="Grigoriev I.V."/>
            <person name="Nagy L.G."/>
            <person name="Martin F."/>
            <person name="Kauserud H."/>
        </authorList>
    </citation>
    <scope>NUCLEOTIDE SEQUENCE</scope>
    <source>
        <strain evidence="2">CBHHK200</strain>
    </source>
</reference>
<protein>
    <submittedName>
        <fullName evidence="2">Uncharacterized protein</fullName>
    </submittedName>
</protein>
<feature type="compositionally biased region" description="Basic and acidic residues" evidence="1">
    <location>
        <begin position="104"/>
        <end position="122"/>
    </location>
</feature>
<dbReference type="Proteomes" id="UP001218188">
    <property type="component" value="Unassembled WGS sequence"/>
</dbReference>
<feature type="compositionally biased region" description="Low complexity" evidence="1">
    <location>
        <begin position="55"/>
        <end position="67"/>
    </location>
</feature>
<dbReference type="EMBL" id="JARJCM010000090">
    <property type="protein sequence ID" value="KAJ7030499.1"/>
    <property type="molecule type" value="Genomic_DNA"/>
</dbReference>
<proteinExistence type="predicted"/>
<organism evidence="2 3">
    <name type="scientific">Mycena alexandri</name>
    <dbReference type="NCBI Taxonomy" id="1745969"/>
    <lineage>
        <taxon>Eukaryota</taxon>
        <taxon>Fungi</taxon>
        <taxon>Dikarya</taxon>
        <taxon>Basidiomycota</taxon>
        <taxon>Agaricomycotina</taxon>
        <taxon>Agaricomycetes</taxon>
        <taxon>Agaricomycetidae</taxon>
        <taxon>Agaricales</taxon>
        <taxon>Marasmiineae</taxon>
        <taxon>Mycenaceae</taxon>
        <taxon>Mycena</taxon>
    </lineage>
</organism>
<name>A0AAD6SMC6_9AGAR</name>
<comment type="caution">
    <text evidence="2">The sequence shown here is derived from an EMBL/GenBank/DDBJ whole genome shotgun (WGS) entry which is preliminary data.</text>
</comment>
<feature type="compositionally biased region" description="Pro residues" evidence="1">
    <location>
        <begin position="68"/>
        <end position="82"/>
    </location>
</feature>
<gene>
    <name evidence="2" type="ORF">C8F04DRAFT_1186713</name>
</gene>
<feature type="region of interest" description="Disordered" evidence="1">
    <location>
        <begin position="1"/>
        <end position="136"/>
    </location>
</feature>
<accession>A0AAD6SMC6</accession>
<keyword evidence="3" id="KW-1185">Reference proteome</keyword>
<evidence type="ECO:0000313" key="3">
    <source>
        <dbReference type="Proteomes" id="UP001218188"/>
    </source>
</evidence>
<evidence type="ECO:0000256" key="1">
    <source>
        <dbReference type="SAM" id="MobiDB-lite"/>
    </source>
</evidence>
<evidence type="ECO:0000313" key="2">
    <source>
        <dbReference type="EMBL" id="KAJ7030499.1"/>
    </source>
</evidence>
<feature type="compositionally biased region" description="Pro residues" evidence="1">
    <location>
        <begin position="25"/>
        <end position="34"/>
    </location>
</feature>
<dbReference type="AlphaFoldDB" id="A0AAD6SMC6"/>
<sequence>MSAPFTWQRPLNITQSRLDGTQQPRPAPRVPPRAPAERLPPATERNRPPNPSTPAAPAASSSSIGPAPAGPMPATGPAPGTIPPCAQLPPANSPRPSSTRGPRRRLDCSLCREEKRGGETGSRRHLQASGGGPGRN</sequence>
<feature type="compositionally biased region" description="Polar residues" evidence="1">
    <location>
        <begin position="9"/>
        <end position="23"/>
    </location>
</feature>